<keyword evidence="4" id="KW-0418">Kinase</keyword>
<evidence type="ECO:0000256" key="3">
    <source>
        <dbReference type="ARBA" id="ARBA00022741"/>
    </source>
</evidence>
<reference evidence="7" key="1">
    <citation type="submission" date="2025-08" db="UniProtKB">
        <authorList>
            <consortium name="RefSeq"/>
        </authorList>
    </citation>
    <scope>IDENTIFICATION</scope>
    <source>
        <strain evidence="7">J_2021</strain>
        <tissue evidence="7">Erythrocytes</tissue>
    </source>
</reference>
<evidence type="ECO:0000256" key="5">
    <source>
        <dbReference type="ARBA" id="ARBA00022840"/>
    </source>
</evidence>
<evidence type="ECO:0000256" key="1">
    <source>
        <dbReference type="ARBA" id="ARBA00022527"/>
    </source>
</evidence>
<dbReference type="AlphaFoldDB" id="A0A8J1LZD2"/>
<evidence type="ECO:0000313" key="7">
    <source>
        <dbReference type="RefSeq" id="XP_041434832.1"/>
    </source>
</evidence>
<evidence type="ECO:0000313" key="6">
    <source>
        <dbReference type="Proteomes" id="UP000186698"/>
    </source>
</evidence>
<dbReference type="Gene3D" id="1.10.510.10">
    <property type="entry name" value="Transferase(Phosphotransferase) domain 1"/>
    <property type="match status" value="1"/>
</dbReference>
<dbReference type="Proteomes" id="UP000186698">
    <property type="component" value="Chromosome 9_10S"/>
</dbReference>
<name>A0A8J1LZD2_XENLA</name>
<dbReference type="GeneID" id="121399072"/>
<dbReference type="SUPFAM" id="SSF56112">
    <property type="entry name" value="Protein kinase-like (PK-like)"/>
    <property type="match status" value="1"/>
</dbReference>
<dbReference type="GO" id="GO:0005524">
    <property type="term" value="F:ATP binding"/>
    <property type="evidence" value="ECO:0007669"/>
    <property type="project" value="UniProtKB-KW"/>
</dbReference>
<dbReference type="RefSeq" id="XP_041434832.1">
    <property type="nucleotide sequence ID" value="XM_041578898.1"/>
</dbReference>
<dbReference type="PANTHER" id="PTHR24351">
    <property type="entry name" value="RIBOSOMAL PROTEIN S6 KINASE"/>
    <property type="match status" value="1"/>
</dbReference>
<organism evidence="6 7">
    <name type="scientific">Xenopus laevis</name>
    <name type="common">African clawed frog</name>
    <dbReference type="NCBI Taxonomy" id="8355"/>
    <lineage>
        <taxon>Eukaryota</taxon>
        <taxon>Metazoa</taxon>
        <taxon>Chordata</taxon>
        <taxon>Craniata</taxon>
        <taxon>Vertebrata</taxon>
        <taxon>Euteleostomi</taxon>
        <taxon>Amphibia</taxon>
        <taxon>Batrachia</taxon>
        <taxon>Anura</taxon>
        <taxon>Pipoidea</taxon>
        <taxon>Pipidae</taxon>
        <taxon>Xenopodinae</taxon>
        <taxon>Xenopus</taxon>
        <taxon>Xenopus</taxon>
    </lineage>
</organism>
<dbReference type="GO" id="GO:0004674">
    <property type="term" value="F:protein serine/threonine kinase activity"/>
    <property type="evidence" value="ECO:0007669"/>
    <property type="project" value="UniProtKB-KW"/>
</dbReference>
<gene>
    <name evidence="7" type="primary">LOC121399072</name>
</gene>
<dbReference type="KEGG" id="xla:121399072"/>
<keyword evidence="3" id="KW-0547">Nucleotide-binding</keyword>
<accession>A0A8J1LZD2</accession>
<keyword evidence="1" id="KW-0723">Serine/threonine-protein kinase</keyword>
<protein>
    <submittedName>
        <fullName evidence="7">Serine/threonine-protein kinase N2-like</fullName>
    </submittedName>
</protein>
<dbReference type="InterPro" id="IPR011009">
    <property type="entry name" value="Kinase-like_dom_sf"/>
</dbReference>
<evidence type="ECO:0000256" key="4">
    <source>
        <dbReference type="ARBA" id="ARBA00022777"/>
    </source>
</evidence>
<sequence>MLVETLFKRIKENEPNYPKNLDEDATSIIQNLLRKNPQERLGSKCDAEELKESSFFKELDFDALSKKQIKAPIIPQEKTPGCCWYCCLCYLCERQIVMSQRKYRREATFVKELLKNFDCSERLQDLD</sequence>
<keyword evidence="6" id="KW-1185">Reference proteome</keyword>
<evidence type="ECO:0000256" key="2">
    <source>
        <dbReference type="ARBA" id="ARBA00022679"/>
    </source>
</evidence>
<keyword evidence="5" id="KW-0067">ATP-binding</keyword>
<keyword evidence="2" id="KW-0808">Transferase</keyword>
<proteinExistence type="predicted"/>